<dbReference type="OrthoDB" id="1847243at2759"/>
<dbReference type="GO" id="GO:0009723">
    <property type="term" value="P:response to ethylene"/>
    <property type="evidence" value="ECO:0007669"/>
    <property type="project" value="TreeGrafter"/>
</dbReference>
<sequence>MLLLSLIVVASANGYGPTDAKGYFFATLTSSELEDTLKLTECKAFLENSPLETCKVPSDVNKGISGALLSSYRLLNDKHMKLYSVAPFFYTSEPNPISKGY</sequence>
<dbReference type="Proteomes" id="UP000325577">
    <property type="component" value="Linkage Group LG0"/>
</dbReference>
<protein>
    <submittedName>
        <fullName evidence="3">Uncharacterized protein</fullName>
    </submittedName>
</protein>
<dbReference type="GO" id="GO:0071944">
    <property type="term" value="C:cell periphery"/>
    <property type="evidence" value="ECO:0007669"/>
    <property type="project" value="TreeGrafter"/>
</dbReference>
<evidence type="ECO:0000256" key="1">
    <source>
        <dbReference type="ARBA" id="ARBA00022729"/>
    </source>
</evidence>
<gene>
    <name evidence="3" type="ORF">F0562_000819</name>
</gene>
<feature type="chain" id="PRO_5023928689" evidence="2">
    <location>
        <begin position="21"/>
        <end position="101"/>
    </location>
</feature>
<proteinExistence type="predicted"/>
<dbReference type="EMBL" id="CM018031">
    <property type="protein sequence ID" value="KAA8549135.1"/>
    <property type="molecule type" value="Genomic_DNA"/>
</dbReference>
<evidence type="ECO:0000313" key="3">
    <source>
        <dbReference type="EMBL" id="KAA8549135.1"/>
    </source>
</evidence>
<reference evidence="3 4" key="1">
    <citation type="submission" date="2019-09" db="EMBL/GenBank/DDBJ databases">
        <title>A chromosome-level genome assembly of the Chinese tupelo Nyssa sinensis.</title>
        <authorList>
            <person name="Yang X."/>
            <person name="Kang M."/>
            <person name="Yang Y."/>
            <person name="Xiong H."/>
            <person name="Wang M."/>
            <person name="Zhang Z."/>
            <person name="Wang Z."/>
            <person name="Wu H."/>
            <person name="Ma T."/>
            <person name="Liu J."/>
            <person name="Xi Z."/>
        </authorList>
    </citation>
    <scope>NUCLEOTIDE SEQUENCE [LARGE SCALE GENOMIC DNA]</scope>
    <source>
        <strain evidence="3">J267</strain>
        <tissue evidence="3">Leaf</tissue>
    </source>
</reference>
<dbReference type="PANTHER" id="PTHR33470">
    <property type="entry name" value="OS01G0164075 PROTEIN"/>
    <property type="match status" value="1"/>
</dbReference>
<feature type="signal peptide" evidence="2">
    <location>
        <begin position="1"/>
        <end position="20"/>
    </location>
</feature>
<organism evidence="3 4">
    <name type="scientific">Nyssa sinensis</name>
    <dbReference type="NCBI Taxonomy" id="561372"/>
    <lineage>
        <taxon>Eukaryota</taxon>
        <taxon>Viridiplantae</taxon>
        <taxon>Streptophyta</taxon>
        <taxon>Embryophyta</taxon>
        <taxon>Tracheophyta</taxon>
        <taxon>Spermatophyta</taxon>
        <taxon>Magnoliopsida</taxon>
        <taxon>eudicotyledons</taxon>
        <taxon>Gunneridae</taxon>
        <taxon>Pentapetalae</taxon>
        <taxon>asterids</taxon>
        <taxon>Cornales</taxon>
        <taxon>Nyssaceae</taxon>
        <taxon>Nyssa</taxon>
    </lineage>
</organism>
<dbReference type="PANTHER" id="PTHR33470:SF40">
    <property type="entry name" value="PROTEIN SEED AND ROOT HAIR PROTECTIVE PROTEIN"/>
    <property type="match status" value="1"/>
</dbReference>
<name>A0A5J5C157_9ASTE</name>
<keyword evidence="1 2" id="KW-0732">Signal</keyword>
<evidence type="ECO:0000313" key="4">
    <source>
        <dbReference type="Proteomes" id="UP000325577"/>
    </source>
</evidence>
<accession>A0A5J5C157</accession>
<dbReference type="AlphaFoldDB" id="A0A5J5C157"/>
<dbReference type="Pfam" id="PF01190">
    <property type="entry name" value="Pollen_Ole_e_1"/>
    <property type="match status" value="1"/>
</dbReference>
<evidence type="ECO:0000256" key="2">
    <source>
        <dbReference type="SAM" id="SignalP"/>
    </source>
</evidence>
<keyword evidence="4" id="KW-1185">Reference proteome</keyword>